<gene>
    <name evidence="9" type="ORF">E2L08_12420</name>
</gene>
<comment type="function">
    <text evidence="1">NDH-1 shuttles electrons from NADH, via FMN and iron-sulfur (Fe-S) centers, to quinones in the respiratory chain. The immediate electron acceptor for the enzyme in this species is believed to be ubiquinone. Couples the redox reaction to proton translocation (for every two electrons transferred, four hydrogen ions are translocated across the cytoplasmic membrane), and thus conserves the redox energy in a proton gradient.</text>
</comment>
<dbReference type="PANTHER" id="PTHR42829:SF2">
    <property type="entry name" value="NADH-UBIQUINONE OXIDOREDUCTASE CHAIN 5"/>
    <property type="match status" value="1"/>
</dbReference>
<dbReference type="Proteomes" id="UP000295701">
    <property type="component" value="Unassembled WGS sequence"/>
</dbReference>
<evidence type="ECO:0000256" key="5">
    <source>
        <dbReference type="ARBA" id="ARBA00023136"/>
    </source>
</evidence>
<comment type="caution">
    <text evidence="9">The sequence shown here is derived from an EMBL/GenBank/DDBJ whole genome shotgun (WGS) entry which is preliminary data.</text>
</comment>
<dbReference type="InterPro" id="IPR003945">
    <property type="entry name" value="NU5C-like"/>
</dbReference>
<feature type="transmembrane region" description="Helical" evidence="7">
    <location>
        <begin position="611"/>
        <end position="630"/>
    </location>
</feature>
<dbReference type="GO" id="GO:0008137">
    <property type="term" value="F:NADH dehydrogenase (ubiquinone) activity"/>
    <property type="evidence" value="ECO:0007669"/>
    <property type="project" value="InterPro"/>
</dbReference>
<name>A0A4R6A5Z3_9RHOB</name>
<dbReference type="RefSeq" id="WP_133397416.1">
    <property type="nucleotide sequence ID" value="NZ_SNAA01000014.1"/>
</dbReference>
<feature type="transmembrane region" description="Helical" evidence="7">
    <location>
        <begin position="60"/>
        <end position="88"/>
    </location>
</feature>
<feature type="domain" description="NADH:quinone oxidoreductase/Mrp antiporter transmembrane" evidence="8">
    <location>
        <begin position="117"/>
        <end position="394"/>
    </location>
</feature>
<feature type="transmembrane region" description="Helical" evidence="7">
    <location>
        <begin position="424"/>
        <end position="443"/>
    </location>
</feature>
<keyword evidence="3 6" id="KW-0812">Transmembrane</keyword>
<keyword evidence="5 7" id="KW-0472">Membrane</keyword>
<dbReference type="Pfam" id="PF00361">
    <property type="entry name" value="Proton_antipo_M"/>
    <property type="match status" value="1"/>
</dbReference>
<feature type="transmembrane region" description="Helical" evidence="7">
    <location>
        <begin position="463"/>
        <end position="481"/>
    </location>
</feature>
<dbReference type="Gene3D" id="1.20.5.2700">
    <property type="match status" value="1"/>
</dbReference>
<organism evidence="9 10">
    <name type="scientific">Palleronia sediminis</name>
    <dbReference type="NCBI Taxonomy" id="2547833"/>
    <lineage>
        <taxon>Bacteria</taxon>
        <taxon>Pseudomonadati</taxon>
        <taxon>Pseudomonadota</taxon>
        <taxon>Alphaproteobacteria</taxon>
        <taxon>Rhodobacterales</taxon>
        <taxon>Roseobacteraceae</taxon>
        <taxon>Palleronia</taxon>
    </lineage>
</organism>
<feature type="transmembrane region" description="Helical" evidence="7">
    <location>
        <begin position="384"/>
        <end position="403"/>
    </location>
</feature>
<dbReference type="InterPro" id="IPR001750">
    <property type="entry name" value="ND/Mrp_TM"/>
</dbReference>
<evidence type="ECO:0000256" key="1">
    <source>
        <dbReference type="ARBA" id="ARBA00002378"/>
    </source>
</evidence>
<reference evidence="9 10" key="1">
    <citation type="submission" date="2019-03" db="EMBL/GenBank/DDBJ databases">
        <title>Primorskyibacter sp. SS33 isolated from sediments.</title>
        <authorList>
            <person name="Xunke S."/>
        </authorList>
    </citation>
    <scope>NUCLEOTIDE SEQUENCE [LARGE SCALE GENOMIC DNA]</scope>
    <source>
        <strain evidence="9 10">SS33</strain>
    </source>
</reference>
<evidence type="ECO:0000256" key="7">
    <source>
        <dbReference type="SAM" id="Phobius"/>
    </source>
</evidence>
<dbReference type="GO" id="GO:0042773">
    <property type="term" value="P:ATP synthesis coupled electron transport"/>
    <property type="evidence" value="ECO:0007669"/>
    <property type="project" value="InterPro"/>
</dbReference>
<evidence type="ECO:0000256" key="2">
    <source>
        <dbReference type="ARBA" id="ARBA00004127"/>
    </source>
</evidence>
<sequence>MLFALPLFPALAGLAIWAAGDGGRRRLGAMAAGAAAVTLLLAVLATAQGWTAGHDWGAGLVLRLALTPLSAAVAVTVPAVAVAVLVFAAAHEEARGLARLLGLMLVFCGAMLLAVTAADLLTLLIAWEVMGFCSWALIGHRWRDRANPASGRYAFVATRLGDLGLFLAVMATWAGAGTLEFAALGRLDGPALSLAAFGILVAAAAKAGQGPFAPWLFRAMDGPAPVSALLHAATMVAAGAYLLARLHPWLAPVPGWSGATLALGLVTALAGGAVAVMQGHAKRLLAGSTSAQLGLMFVAVGAGYPGIAVAHLVAHAAFKAPLFLAAGIAGRAAGSYDLGRMGYQRTLPWVAALTAPAALALAAVPPMGAAWTKEQIVAAASHASLWSGVGVAVAGALSAAYAARFWWLAFGPRGAEPETRPRRAEIAALGALSLGCVALGALWLAPVRATLRFAPLDAGAAEMALSLGLVGCGVLAGLTLARRGASPPPVAADWLGLPALIQHGIVAPFERAARGAARLDDTVLDAIPRGAARGARGLARGGRAVWGAMQIDRGGIDAAVWRIAEATRGLARLGGGHGEALADGLPEGTARIAGQGGADARRLQTGLSHHYYAMFVIGTALAILLLIGGLV</sequence>
<feature type="transmembrane region" description="Helical" evidence="7">
    <location>
        <begin position="226"/>
        <end position="244"/>
    </location>
</feature>
<protein>
    <submittedName>
        <fullName evidence="9">NADH-quinone oxidoreductase subunit L</fullName>
    </submittedName>
</protein>
<evidence type="ECO:0000313" key="9">
    <source>
        <dbReference type="EMBL" id="TDL78097.1"/>
    </source>
</evidence>
<feature type="transmembrane region" description="Helical" evidence="7">
    <location>
        <begin position="346"/>
        <end position="364"/>
    </location>
</feature>
<dbReference type="GO" id="GO:0015990">
    <property type="term" value="P:electron transport coupled proton transport"/>
    <property type="evidence" value="ECO:0007669"/>
    <property type="project" value="TreeGrafter"/>
</dbReference>
<dbReference type="AlphaFoldDB" id="A0A4R6A5Z3"/>
<dbReference type="EMBL" id="SNAA01000014">
    <property type="protein sequence ID" value="TDL78097.1"/>
    <property type="molecule type" value="Genomic_DNA"/>
</dbReference>
<comment type="subcellular location">
    <subcellularLocation>
        <location evidence="2">Endomembrane system</location>
        <topology evidence="2">Multi-pass membrane protein</topology>
    </subcellularLocation>
    <subcellularLocation>
        <location evidence="6">Membrane</location>
        <topology evidence="6">Multi-pass membrane protein</topology>
    </subcellularLocation>
</comment>
<evidence type="ECO:0000259" key="8">
    <source>
        <dbReference type="Pfam" id="PF00361"/>
    </source>
</evidence>
<evidence type="ECO:0000256" key="6">
    <source>
        <dbReference type="RuleBase" id="RU000320"/>
    </source>
</evidence>
<feature type="transmembrane region" description="Helical" evidence="7">
    <location>
        <begin position="124"/>
        <end position="142"/>
    </location>
</feature>
<feature type="transmembrane region" description="Helical" evidence="7">
    <location>
        <begin position="316"/>
        <end position="334"/>
    </location>
</feature>
<evidence type="ECO:0000313" key="10">
    <source>
        <dbReference type="Proteomes" id="UP000295701"/>
    </source>
</evidence>
<dbReference type="OrthoDB" id="9811798at2"/>
<dbReference type="GO" id="GO:0012505">
    <property type="term" value="C:endomembrane system"/>
    <property type="evidence" value="ECO:0007669"/>
    <property type="project" value="UniProtKB-SubCell"/>
</dbReference>
<evidence type="ECO:0000256" key="4">
    <source>
        <dbReference type="ARBA" id="ARBA00022989"/>
    </source>
</evidence>
<dbReference type="GO" id="GO:0016020">
    <property type="term" value="C:membrane"/>
    <property type="evidence" value="ECO:0007669"/>
    <property type="project" value="UniProtKB-SubCell"/>
</dbReference>
<keyword evidence="10" id="KW-1185">Reference proteome</keyword>
<dbReference type="PRINTS" id="PR01434">
    <property type="entry name" value="NADHDHGNASE5"/>
</dbReference>
<feature type="transmembrane region" description="Helical" evidence="7">
    <location>
        <begin position="163"/>
        <end position="183"/>
    </location>
</feature>
<feature type="transmembrane region" description="Helical" evidence="7">
    <location>
        <begin position="100"/>
        <end position="118"/>
    </location>
</feature>
<dbReference type="GO" id="GO:0003954">
    <property type="term" value="F:NADH dehydrogenase activity"/>
    <property type="evidence" value="ECO:0007669"/>
    <property type="project" value="TreeGrafter"/>
</dbReference>
<accession>A0A4R6A5Z3</accession>
<evidence type="ECO:0000256" key="3">
    <source>
        <dbReference type="ARBA" id="ARBA00022692"/>
    </source>
</evidence>
<keyword evidence="4 7" id="KW-1133">Transmembrane helix</keyword>
<feature type="transmembrane region" description="Helical" evidence="7">
    <location>
        <begin position="284"/>
        <end position="304"/>
    </location>
</feature>
<feature type="transmembrane region" description="Helical" evidence="7">
    <location>
        <begin position="256"/>
        <end position="277"/>
    </location>
</feature>
<dbReference type="PANTHER" id="PTHR42829">
    <property type="entry name" value="NADH-UBIQUINONE OXIDOREDUCTASE CHAIN 5"/>
    <property type="match status" value="1"/>
</dbReference>
<proteinExistence type="predicted"/>